<proteinExistence type="predicted"/>
<accession>A0A3N4MUN8</accession>
<dbReference type="OrthoDB" id="114489at2"/>
<dbReference type="SUPFAM" id="SSF81301">
    <property type="entry name" value="Nucleotidyltransferase"/>
    <property type="match status" value="1"/>
</dbReference>
<organism evidence="1 2">
    <name type="scientific">Chitinophaga barathri</name>
    <dbReference type="NCBI Taxonomy" id="1647451"/>
    <lineage>
        <taxon>Bacteria</taxon>
        <taxon>Pseudomonadati</taxon>
        <taxon>Bacteroidota</taxon>
        <taxon>Chitinophagia</taxon>
        <taxon>Chitinophagales</taxon>
        <taxon>Chitinophagaceae</taxon>
        <taxon>Chitinophaga</taxon>
    </lineage>
</organism>
<name>A0A3N4MUN8_9BACT</name>
<dbReference type="InterPro" id="IPR043519">
    <property type="entry name" value="NT_sf"/>
</dbReference>
<keyword evidence="2" id="KW-1185">Reference proteome</keyword>
<dbReference type="Proteomes" id="UP000279089">
    <property type="component" value="Unassembled WGS sequence"/>
</dbReference>
<gene>
    <name evidence="1" type="ORF">EG028_21415</name>
</gene>
<evidence type="ECO:0008006" key="3">
    <source>
        <dbReference type="Google" id="ProtNLM"/>
    </source>
</evidence>
<dbReference type="AlphaFoldDB" id="A0A3N4MUN8"/>
<sequence>MHENIVRIKSVANILRGLGQPYVFVGGATVSLYATHKALAASIRPTDDVDVVLELASYTGYSAMDERLRAIGFENAKDSGVICRYKVDGIIVDIMPTAPGILGFSNKWYPDGFREAVTYTFDDGMEILIFSLPYFLASKWEAHISRGGNDLRTSRDFEDMVYVFENCHDFDRQLLEGPKPVKEYFARELAVHLTHPDFEEALYCHMETSDPNRILQKLKKVLAL</sequence>
<evidence type="ECO:0000313" key="2">
    <source>
        <dbReference type="Proteomes" id="UP000279089"/>
    </source>
</evidence>
<dbReference type="Pfam" id="PF08843">
    <property type="entry name" value="AbiEii"/>
    <property type="match status" value="1"/>
</dbReference>
<dbReference type="EMBL" id="RMBX01000012">
    <property type="protein sequence ID" value="RPD39173.1"/>
    <property type="molecule type" value="Genomic_DNA"/>
</dbReference>
<comment type="caution">
    <text evidence="1">The sequence shown here is derived from an EMBL/GenBank/DDBJ whole genome shotgun (WGS) entry which is preliminary data.</text>
</comment>
<reference evidence="2" key="1">
    <citation type="submission" date="2018-11" db="EMBL/GenBank/DDBJ databases">
        <title>Chitinophaga lutea sp.nov., isolate from arsenic contaminated soil.</title>
        <authorList>
            <person name="Zong Y."/>
        </authorList>
    </citation>
    <scope>NUCLEOTIDE SEQUENCE [LARGE SCALE GENOMIC DNA]</scope>
    <source>
        <strain evidence="2">YLT18</strain>
    </source>
</reference>
<dbReference type="InterPro" id="IPR014942">
    <property type="entry name" value="AbiEii"/>
</dbReference>
<evidence type="ECO:0000313" key="1">
    <source>
        <dbReference type="EMBL" id="RPD39173.1"/>
    </source>
</evidence>
<dbReference type="RefSeq" id="WP_120518322.1">
    <property type="nucleotide sequence ID" value="NZ_QXZY01000012.1"/>
</dbReference>
<protein>
    <recommendedName>
        <fullName evidence="3">Nucleotidyl transferase AbiEii/AbiGii toxin family protein</fullName>
    </recommendedName>
</protein>